<dbReference type="RefSeq" id="WP_166882168.1">
    <property type="nucleotide sequence ID" value="NZ_WHJH01000076.1"/>
</dbReference>
<reference evidence="1 2" key="1">
    <citation type="submission" date="2019-10" db="EMBL/GenBank/DDBJ databases">
        <title>Taxonomy of Antarctic Massilia spp.: description of Massilia rubra sp. nov., Massilia aquatica sp. nov., Massilia mucilaginosa sp. nov., Massilia frigida sp. nov. isolated from streams, lakes and regoliths.</title>
        <authorList>
            <person name="Holochova P."/>
            <person name="Sedlacek I."/>
            <person name="Kralova S."/>
            <person name="Maslanova I."/>
            <person name="Busse H.-J."/>
            <person name="Stankova E."/>
            <person name="Vrbovska V."/>
            <person name="Kovarovic V."/>
            <person name="Bartak M."/>
            <person name="Svec P."/>
            <person name="Pantucek R."/>
        </authorList>
    </citation>
    <scope>NUCLEOTIDE SEQUENCE [LARGE SCALE GENOMIC DNA]</scope>
    <source>
        <strain evidence="1 2">CCM 8733</strain>
    </source>
</reference>
<evidence type="ECO:0000313" key="2">
    <source>
        <dbReference type="Proteomes" id="UP000609726"/>
    </source>
</evidence>
<dbReference type="Proteomes" id="UP000609726">
    <property type="component" value="Unassembled WGS sequence"/>
</dbReference>
<evidence type="ECO:0000313" key="1">
    <source>
        <dbReference type="EMBL" id="NHZ93482.1"/>
    </source>
</evidence>
<comment type="caution">
    <text evidence="1">The sequence shown here is derived from an EMBL/GenBank/DDBJ whole genome shotgun (WGS) entry which is preliminary data.</text>
</comment>
<organism evidence="1 2">
    <name type="scientific">Massilia mucilaginosa</name>
    <dbReference type="NCBI Taxonomy" id="2609282"/>
    <lineage>
        <taxon>Bacteria</taxon>
        <taxon>Pseudomonadati</taxon>
        <taxon>Pseudomonadota</taxon>
        <taxon>Betaproteobacteria</taxon>
        <taxon>Burkholderiales</taxon>
        <taxon>Oxalobacteraceae</taxon>
        <taxon>Telluria group</taxon>
        <taxon>Massilia</taxon>
    </lineage>
</organism>
<proteinExistence type="predicted"/>
<protein>
    <submittedName>
        <fullName evidence="1">Uncharacterized protein</fullName>
    </submittedName>
</protein>
<keyword evidence="2" id="KW-1185">Reference proteome</keyword>
<gene>
    <name evidence="1" type="ORF">F2P45_31435</name>
</gene>
<name>A0ABX0P325_9BURK</name>
<dbReference type="EMBL" id="WHJH01000076">
    <property type="protein sequence ID" value="NHZ93482.1"/>
    <property type="molecule type" value="Genomic_DNA"/>
</dbReference>
<accession>A0ABX0P325</accession>
<sequence length="616" mass="65614">MLVLFSRAAYGAPSAVQEGCGSAFANLTPARLEQLLGQPLTGPSHCYEDKLVEWGEDAVPLLTRLLHDERSFPRCLARTAIARREKAPGRGSGGELDTDVSLVGMVCYMAGQGTPAARGAVSPKAVDLFWKFTQGYESERVDALPVLLAEENLSRHAATVLAPFLAAMGRRGGPALAQLRAALPMPHVGAELVDPFLAVQGNEVGIAHLLTVYAASSDPAMHTAIYLALKKRASPQELDRQLFNTVNVQALLPAALNLSQRGIASPRTIDYFVDRLDDPATAAAAADVFIALNQAIPKAHRRLLDMAAGGANGVHHAALSKAIARTGAISDLARGWFPDGAKPAPACTTPACFEAACRLASMVASIGPLPPSGLPTLKLAYGDASRAGATDCLGLVAGMIADLHSRPGLDFLYERFLESGNAEHTYFLSQVLTRKVELLLARIEGDIGGLHGATLAAVETLLFAPAAKEALHRHTERVLPTLLTLPFASDADEPVPEPVSRYRLVIGNGPGIMIGNHPVTRGGLAVNRIGRLAPMTPQVVTTLLRVAAGPHDEAGFQAVTLLARIRNRDRSLRAARFQEIEDLLAATAPGFASTRLEILRNQYRLSQSDWEHGDRQ</sequence>